<reference evidence="2" key="1">
    <citation type="submission" date="2020-06" db="EMBL/GenBank/DDBJ databases">
        <title>Draft genome of Bugula neritina, a colonial animal packing powerful symbionts and potential medicines.</title>
        <authorList>
            <person name="Rayko M."/>
        </authorList>
    </citation>
    <scope>NUCLEOTIDE SEQUENCE [LARGE SCALE GENOMIC DNA]</scope>
    <source>
        <strain evidence="2">Kwan_BN1</strain>
    </source>
</reference>
<dbReference type="AlphaFoldDB" id="A0A7J7JYF9"/>
<evidence type="ECO:0000256" key="1">
    <source>
        <dbReference type="SAM" id="MobiDB-lite"/>
    </source>
</evidence>
<accession>A0A7J7JYF9</accession>
<comment type="caution">
    <text evidence="2">The sequence shown here is derived from an EMBL/GenBank/DDBJ whole genome shotgun (WGS) entry which is preliminary data.</text>
</comment>
<feature type="compositionally biased region" description="Low complexity" evidence="1">
    <location>
        <begin position="41"/>
        <end position="55"/>
    </location>
</feature>
<proteinExistence type="predicted"/>
<dbReference type="EMBL" id="VXIV02001713">
    <property type="protein sequence ID" value="KAF6030376.1"/>
    <property type="molecule type" value="Genomic_DNA"/>
</dbReference>
<organism evidence="2 3">
    <name type="scientific">Bugula neritina</name>
    <name type="common">Brown bryozoan</name>
    <name type="synonym">Sertularia neritina</name>
    <dbReference type="NCBI Taxonomy" id="10212"/>
    <lineage>
        <taxon>Eukaryota</taxon>
        <taxon>Metazoa</taxon>
        <taxon>Spiralia</taxon>
        <taxon>Lophotrochozoa</taxon>
        <taxon>Bryozoa</taxon>
        <taxon>Gymnolaemata</taxon>
        <taxon>Cheilostomatida</taxon>
        <taxon>Flustrina</taxon>
        <taxon>Buguloidea</taxon>
        <taxon>Bugulidae</taxon>
        <taxon>Bugula</taxon>
    </lineage>
</organism>
<feature type="region of interest" description="Disordered" evidence="1">
    <location>
        <begin position="41"/>
        <end position="66"/>
    </location>
</feature>
<keyword evidence="3" id="KW-1185">Reference proteome</keyword>
<name>A0A7J7JYF9_BUGNE</name>
<evidence type="ECO:0000313" key="3">
    <source>
        <dbReference type="Proteomes" id="UP000593567"/>
    </source>
</evidence>
<protein>
    <submittedName>
        <fullName evidence="2">Uncharacterized protein</fullName>
    </submittedName>
</protein>
<evidence type="ECO:0000313" key="2">
    <source>
        <dbReference type="EMBL" id="KAF6030376.1"/>
    </source>
</evidence>
<gene>
    <name evidence="2" type="ORF">EB796_011361</name>
</gene>
<dbReference type="Proteomes" id="UP000593567">
    <property type="component" value="Unassembled WGS sequence"/>
</dbReference>
<sequence length="66" mass="7435">MTDQFNMVKCNITCEMEKLEKQSGSCGYLLFLEQQSDLHPSHAQSSLHLHSSPQHGGTTLGFRKQN</sequence>